<dbReference type="OrthoDB" id="5428055at2759"/>
<dbReference type="EMBL" id="JAGMUV010000010">
    <property type="protein sequence ID" value="KAH7142187.1"/>
    <property type="molecule type" value="Genomic_DNA"/>
</dbReference>
<evidence type="ECO:0000313" key="2">
    <source>
        <dbReference type="Proteomes" id="UP000738349"/>
    </source>
</evidence>
<dbReference type="AlphaFoldDB" id="A0A9P9ERI5"/>
<accession>A0A9P9ERI5</accession>
<name>A0A9P9ERI5_9HYPO</name>
<organism evidence="1 2">
    <name type="scientific">Dactylonectria macrodidyma</name>
    <dbReference type="NCBI Taxonomy" id="307937"/>
    <lineage>
        <taxon>Eukaryota</taxon>
        <taxon>Fungi</taxon>
        <taxon>Dikarya</taxon>
        <taxon>Ascomycota</taxon>
        <taxon>Pezizomycotina</taxon>
        <taxon>Sordariomycetes</taxon>
        <taxon>Hypocreomycetidae</taxon>
        <taxon>Hypocreales</taxon>
        <taxon>Nectriaceae</taxon>
        <taxon>Dactylonectria</taxon>
    </lineage>
</organism>
<evidence type="ECO:0000313" key="1">
    <source>
        <dbReference type="EMBL" id="KAH7142187.1"/>
    </source>
</evidence>
<comment type="caution">
    <text evidence="1">The sequence shown here is derived from an EMBL/GenBank/DDBJ whole genome shotgun (WGS) entry which is preliminary data.</text>
</comment>
<keyword evidence="2" id="KW-1185">Reference proteome</keyword>
<sequence length="636" mass="73696">MQPSQRTVNSQSLFNWDQSTLSLESENESWIQQVFRGDGADTPLNLFLNIPVHSPRDLYERELFRTVGLDTTLIKVKAGCFVDLSKSRLWLYDTDENQPRSYNGVMSAQKADEALKRKRFGDHTEPDACIRRFHLHHPTLESIAVLILNAKQSELHILKDFFWNHIRGQMNPASIRFNIGNGGRIFSFVCHLPSFVLRTVDVKDGPLEDSRKTPDKKPWRKCRKLSFLSTDADSNSPSVEILYETQHSFTVYGYNKSVWTSNYLGDTYFYNENPENQDTVEYYTEDVDEVDADPEEPMEKWDPSTIGIVEAHKVSPHPCDYFLMVMYERFKQWYEEWMYTFTIIQNRISNHVEKHRATVVRIPTSQDCARETMECIVRNREWLENTEELLALLTLTLRAIITAWNDFTDDAWVHFPNSYGVQSLHWQIVNKVKELGDILKGFLDLEHQCHQFRKKLELDMGAHSGSFSFLQHYTVTFVQVITPAVASAAIVQAQILSIFPQWALFLLLTGGFSALEWYIEPSSSPVRWLRGKMPNLHSHFGVEDDPQDGARWAVRRPWHLASLSKRSTSGVPVNETCFPARESGFREWGNPYRTYGMQAQTGFQEVPLARPRAVLDRRAAASEQRRDRISLEPPWQ</sequence>
<dbReference type="Proteomes" id="UP000738349">
    <property type="component" value="Unassembled WGS sequence"/>
</dbReference>
<proteinExistence type="predicted"/>
<protein>
    <submittedName>
        <fullName evidence="1">Uncharacterized protein</fullName>
    </submittedName>
</protein>
<gene>
    <name evidence="1" type="ORF">EDB81DRAFT_899788</name>
</gene>
<reference evidence="1" key="1">
    <citation type="journal article" date="2021" name="Nat. Commun.">
        <title>Genetic determinants of endophytism in the Arabidopsis root mycobiome.</title>
        <authorList>
            <person name="Mesny F."/>
            <person name="Miyauchi S."/>
            <person name="Thiergart T."/>
            <person name="Pickel B."/>
            <person name="Atanasova L."/>
            <person name="Karlsson M."/>
            <person name="Huettel B."/>
            <person name="Barry K.W."/>
            <person name="Haridas S."/>
            <person name="Chen C."/>
            <person name="Bauer D."/>
            <person name="Andreopoulos W."/>
            <person name="Pangilinan J."/>
            <person name="LaButti K."/>
            <person name="Riley R."/>
            <person name="Lipzen A."/>
            <person name="Clum A."/>
            <person name="Drula E."/>
            <person name="Henrissat B."/>
            <person name="Kohler A."/>
            <person name="Grigoriev I.V."/>
            <person name="Martin F.M."/>
            <person name="Hacquard S."/>
        </authorList>
    </citation>
    <scope>NUCLEOTIDE SEQUENCE</scope>
    <source>
        <strain evidence="1">MPI-CAGE-AT-0147</strain>
    </source>
</reference>